<dbReference type="PANTHER" id="PTHR11984">
    <property type="entry name" value="CONNEXIN"/>
    <property type="match status" value="1"/>
</dbReference>
<comment type="similarity">
    <text evidence="9">Belongs to the connexin family.</text>
</comment>
<accession>A0A9D3N5P7</accession>
<keyword evidence="6" id="KW-0965">Cell junction</keyword>
<dbReference type="InterPro" id="IPR019570">
    <property type="entry name" value="Connexin_CCC"/>
</dbReference>
<feature type="transmembrane region" description="Helical" evidence="11">
    <location>
        <begin position="210"/>
        <end position="231"/>
    </location>
</feature>
<keyword evidence="7 11" id="KW-1133">Transmembrane helix</keyword>
<dbReference type="InterPro" id="IPR000500">
    <property type="entry name" value="Connexin"/>
</dbReference>
<dbReference type="FunFam" id="1.20.1440.80:FF:000001">
    <property type="entry name" value="Gap junction alpha-1"/>
    <property type="match status" value="1"/>
</dbReference>
<dbReference type="OrthoDB" id="8878488at2759"/>
<evidence type="ECO:0000256" key="9">
    <source>
        <dbReference type="RuleBase" id="RU000630"/>
    </source>
</evidence>
<comment type="caution">
    <text evidence="14">The sequence shown here is derived from an EMBL/GenBank/DDBJ whole genome shotgun (WGS) entry which is preliminary data.</text>
</comment>
<keyword evidence="15" id="KW-1185">Reference proteome</keyword>
<dbReference type="Pfam" id="PF00029">
    <property type="entry name" value="Connexin"/>
    <property type="match status" value="1"/>
</dbReference>
<dbReference type="InterPro" id="IPR017990">
    <property type="entry name" value="Connexin_CS"/>
</dbReference>
<gene>
    <name evidence="14" type="ORF">KOW79_019409</name>
</gene>
<evidence type="ECO:0000259" key="12">
    <source>
        <dbReference type="SMART" id="SM00037"/>
    </source>
</evidence>
<dbReference type="SMART" id="SM01089">
    <property type="entry name" value="Connexin_CCC"/>
    <property type="match status" value="1"/>
</dbReference>
<dbReference type="PROSITE" id="PS00408">
    <property type="entry name" value="CONNEXINS_2"/>
    <property type="match status" value="1"/>
</dbReference>
<evidence type="ECO:0000256" key="6">
    <source>
        <dbReference type="ARBA" id="ARBA00022949"/>
    </source>
</evidence>
<keyword evidence="8 11" id="KW-0472">Membrane</keyword>
<evidence type="ECO:0000259" key="13">
    <source>
        <dbReference type="SMART" id="SM01089"/>
    </source>
</evidence>
<sequence>MSKGEWTFLEKRVDDSLEYSTSVGRVWLSVLFLFRVLILCTAAESAWDDEQEDFVCNTQQPGCEAMCYDKAFPVSHFRYFILQVVFVSMPTVLYFGYVALKKHKEKEEEKEDQHGREKERNGKECKIEMMPEENKDGKPRPKTNKLTGKVLVAYTVSIILKVLIEIGFIVGLWFLYGFVIQPKYECQRSPCPHTVDCFVSRPTEKTIFTIYTQVIAAVSVLLNVIELLHLLKMHITCNLEEKNQSQQQGIPRSTENTPEKPQSAKVRARTCQEKGKL</sequence>
<evidence type="ECO:0000313" key="15">
    <source>
        <dbReference type="Proteomes" id="UP000824219"/>
    </source>
</evidence>
<dbReference type="GO" id="GO:0005922">
    <property type="term" value="C:connexin complex"/>
    <property type="evidence" value="ECO:0007669"/>
    <property type="project" value="InterPro"/>
</dbReference>
<evidence type="ECO:0000256" key="1">
    <source>
        <dbReference type="ARBA" id="ARBA00004610"/>
    </source>
</evidence>
<evidence type="ECO:0000256" key="2">
    <source>
        <dbReference type="ARBA" id="ARBA00004651"/>
    </source>
</evidence>
<dbReference type="GO" id="GO:0005243">
    <property type="term" value="F:gap junction channel activity"/>
    <property type="evidence" value="ECO:0007669"/>
    <property type="project" value="TreeGrafter"/>
</dbReference>
<evidence type="ECO:0000256" key="7">
    <source>
        <dbReference type="ARBA" id="ARBA00022989"/>
    </source>
</evidence>
<evidence type="ECO:0000256" key="5">
    <source>
        <dbReference type="ARBA" id="ARBA00022868"/>
    </source>
</evidence>
<evidence type="ECO:0000256" key="4">
    <source>
        <dbReference type="ARBA" id="ARBA00022692"/>
    </source>
</evidence>
<evidence type="ECO:0000256" key="8">
    <source>
        <dbReference type="ARBA" id="ARBA00023136"/>
    </source>
</evidence>
<feature type="compositionally biased region" description="Polar residues" evidence="10">
    <location>
        <begin position="244"/>
        <end position="260"/>
    </location>
</feature>
<evidence type="ECO:0000313" key="14">
    <source>
        <dbReference type="EMBL" id="KAG7317111.1"/>
    </source>
</evidence>
<comment type="subcellular location">
    <subcellularLocation>
        <location evidence="1">Cell junction</location>
        <location evidence="1">Gap junction</location>
    </subcellularLocation>
    <subcellularLocation>
        <location evidence="2 9">Cell membrane</location>
        <topology evidence="2 9">Multi-pass membrane protein</topology>
    </subcellularLocation>
</comment>
<feature type="domain" description="Connexin N-terminal" evidence="12">
    <location>
        <begin position="45"/>
        <end position="78"/>
    </location>
</feature>
<comment type="function">
    <text evidence="9">One gap junction consists of a cluster of closely packed pairs of transmembrane channels, the connexons, through which materials of low MW diffuse from one cell to a neighboring cell.</text>
</comment>
<proteinExistence type="inferred from homology"/>
<organism evidence="14 15">
    <name type="scientific">Hemibagrus wyckioides</name>
    <dbReference type="NCBI Taxonomy" id="337641"/>
    <lineage>
        <taxon>Eukaryota</taxon>
        <taxon>Metazoa</taxon>
        <taxon>Chordata</taxon>
        <taxon>Craniata</taxon>
        <taxon>Vertebrata</taxon>
        <taxon>Euteleostomi</taxon>
        <taxon>Actinopterygii</taxon>
        <taxon>Neopterygii</taxon>
        <taxon>Teleostei</taxon>
        <taxon>Ostariophysi</taxon>
        <taxon>Siluriformes</taxon>
        <taxon>Bagridae</taxon>
        <taxon>Hemibagrus</taxon>
    </lineage>
</organism>
<dbReference type="GO" id="GO:0007267">
    <property type="term" value="P:cell-cell signaling"/>
    <property type="evidence" value="ECO:0007669"/>
    <property type="project" value="TreeGrafter"/>
</dbReference>
<comment type="subunit">
    <text evidence="9">A connexon is composed of a hexamer of connexins.</text>
</comment>
<dbReference type="PANTHER" id="PTHR11984:SF39">
    <property type="entry name" value="GAP JUNCTION PROTEIN"/>
    <property type="match status" value="1"/>
</dbReference>
<feature type="region of interest" description="Disordered" evidence="10">
    <location>
        <begin position="244"/>
        <end position="277"/>
    </location>
</feature>
<keyword evidence="3" id="KW-1003">Cell membrane</keyword>
<reference evidence="14 15" key="1">
    <citation type="submission" date="2021-06" db="EMBL/GenBank/DDBJ databases">
        <title>Chromosome-level genome assembly of the red-tail catfish (Hemibagrus wyckioides).</title>
        <authorList>
            <person name="Shao F."/>
        </authorList>
    </citation>
    <scope>NUCLEOTIDE SEQUENCE [LARGE SCALE GENOMIC DNA]</scope>
    <source>
        <strain evidence="14">EC202008001</strain>
        <tissue evidence="14">Blood</tissue>
    </source>
</reference>
<dbReference type="Gene3D" id="1.20.1440.80">
    <property type="entry name" value="Gap junction channel protein cysteine-rich domain"/>
    <property type="match status" value="1"/>
</dbReference>
<protein>
    <recommendedName>
        <fullName evidence="9">Gap junction protein</fullName>
    </recommendedName>
</protein>
<dbReference type="InterPro" id="IPR013092">
    <property type="entry name" value="Connexin_N"/>
</dbReference>
<dbReference type="PRINTS" id="PR00206">
    <property type="entry name" value="CONNEXIN"/>
</dbReference>
<keyword evidence="4 9" id="KW-0812">Transmembrane</keyword>
<evidence type="ECO:0000256" key="11">
    <source>
        <dbReference type="SAM" id="Phobius"/>
    </source>
</evidence>
<dbReference type="SMART" id="SM00037">
    <property type="entry name" value="CNX"/>
    <property type="match status" value="1"/>
</dbReference>
<name>A0A9D3N5P7_9TELE</name>
<dbReference type="Proteomes" id="UP000824219">
    <property type="component" value="Linkage Group LG24"/>
</dbReference>
<evidence type="ECO:0000256" key="10">
    <source>
        <dbReference type="SAM" id="MobiDB-lite"/>
    </source>
</evidence>
<dbReference type="AlphaFoldDB" id="A0A9D3N5P7"/>
<feature type="transmembrane region" description="Helical" evidence="11">
    <location>
        <begin position="79"/>
        <end position="100"/>
    </location>
</feature>
<feature type="domain" description="Connexin cysteine-rich" evidence="13">
    <location>
        <begin position="164"/>
        <end position="230"/>
    </location>
</feature>
<feature type="transmembrane region" description="Helical" evidence="11">
    <location>
        <begin position="26"/>
        <end position="47"/>
    </location>
</feature>
<feature type="transmembrane region" description="Helical" evidence="11">
    <location>
        <begin position="150"/>
        <end position="175"/>
    </location>
</feature>
<evidence type="ECO:0000256" key="3">
    <source>
        <dbReference type="ARBA" id="ARBA00022475"/>
    </source>
</evidence>
<dbReference type="EMBL" id="JAHKSW010000024">
    <property type="protein sequence ID" value="KAG7317111.1"/>
    <property type="molecule type" value="Genomic_DNA"/>
</dbReference>
<dbReference type="InterPro" id="IPR038359">
    <property type="entry name" value="Connexin_N_sf"/>
</dbReference>
<keyword evidence="5 9" id="KW-0303">Gap junction</keyword>